<evidence type="ECO:0000313" key="2">
    <source>
        <dbReference type="EMBL" id="EGR34041.1"/>
    </source>
</evidence>
<sequence length="140" mass="17525">ILILHTIILYQFEFLIIIFIINKLFYNIQFNTKYLLIQLYQLQKIILSLLKLIYILRTIFIINCIFLLYIFTIFLSYKFQFKQFITSLIFIKKQYVFYIYIYFIYALKLFIFLQKKFLIFYLRTIKLININNLLKTYFYI</sequence>
<gene>
    <name evidence="2" type="ORF">IMG5_026190</name>
</gene>
<keyword evidence="1" id="KW-1133">Transmembrane helix</keyword>
<feature type="transmembrane region" description="Helical" evidence="1">
    <location>
        <begin position="6"/>
        <end position="28"/>
    </location>
</feature>
<organism evidence="2 3">
    <name type="scientific">Ichthyophthirius multifiliis</name>
    <name type="common">White spot disease agent</name>
    <name type="synonym">Ich</name>
    <dbReference type="NCBI Taxonomy" id="5932"/>
    <lineage>
        <taxon>Eukaryota</taxon>
        <taxon>Sar</taxon>
        <taxon>Alveolata</taxon>
        <taxon>Ciliophora</taxon>
        <taxon>Intramacronucleata</taxon>
        <taxon>Oligohymenophorea</taxon>
        <taxon>Hymenostomatida</taxon>
        <taxon>Ophryoglenina</taxon>
        <taxon>Ichthyophthirius</taxon>
    </lineage>
</organism>
<feature type="non-terminal residue" evidence="2">
    <location>
        <position position="140"/>
    </location>
</feature>
<dbReference type="InParanoid" id="G0QL64"/>
<keyword evidence="1" id="KW-0812">Transmembrane</keyword>
<dbReference type="RefSeq" id="XP_004039345.1">
    <property type="nucleotide sequence ID" value="XM_004039297.1"/>
</dbReference>
<evidence type="ECO:0008006" key="4">
    <source>
        <dbReference type="Google" id="ProtNLM"/>
    </source>
</evidence>
<feature type="transmembrane region" description="Helical" evidence="1">
    <location>
        <begin position="95"/>
        <end position="113"/>
    </location>
</feature>
<evidence type="ECO:0000313" key="3">
    <source>
        <dbReference type="Proteomes" id="UP000008983"/>
    </source>
</evidence>
<evidence type="ECO:0000256" key="1">
    <source>
        <dbReference type="SAM" id="Phobius"/>
    </source>
</evidence>
<feature type="transmembrane region" description="Helical" evidence="1">
    <location>
        <begin position="49"/>
        <end position="75"/>
    </location>
</feature>
<dbReference type="Proteomes" id="UP000008983">
    <property type="component" value="Unassembled WGS sequence"/>
</dbReference>
<name>G0QL64_ICHMU</name>
<protein>
    <recommendedName>
        <fullName evidence="4">Transmembrane protein</fullName>
    </recommendedName>
</protein>
<keyword evidence="1" id="KW-0472">Membrane</keyword>
<reference evidence="2 3" key="1">
    <citation type="submission" date="2011-07" db="EMBL/GenBank/DDBJ databases">
        <authorList>
            <person name="Coyne R."/>
            <person name="Brami D."/>
            <person name="Johnson J."/>
            <person name="Hostetler J."/>
            <person name="Hannick L."/>
            <person name="Clark T."/>
            <person name="Cassidy-Hanley D."/>
            <person name="Inman J."/>
        </authorList>
    </citation>
    <scope>NUCLEOTIDE SEQUENCE [LARGE SCALE GENOMIC DNA]</scope>
    <source>
        <strain evidence="2 3">G5</strain>
    </source>
</reference>
<keyword evidence="3" id="KW-1185">Reference proteome</keyword>
<dbReference type="GeneID" id="14910229"/>
<accession>G0QL64</accession>
<dbReference type="AlphaFoldDB" id="G0QL64"/>
<feature type="non-terminal residue" evidence="2">
    <location>
        <position position="1"/>
    </location>
</feature>
<proteinExistence type="predicted"/>
<dbReference type="EMBL" id="GL983222">
    <property type="protein sequence ID" value="EGR34041.1"/>
    <property type="molecule type" value="Genomic_DNA"/>
</dbReference>